<dbReference type="CDD" id="cd00303">
    <property type="entry name" value="retropepsin_like"/>
    <property type="match status" value="1"/>
</dbReference>
<feature type="coiled-coil region" evidence="1">
    <location>
        <begin position="12"/>
        <end position="39"/>
    </location>
</feature>
<organism evidence="5 6">
    <name type="scientific">Juglans regia</name>
    <name type="common">English walnut</name>
    <dbReference type="NCBI Taxonomy" id="51240"/>
    <lineage>
        <taxon>Eukaryota</taxon>
        <taxon>Viridiplantae</taxon>
        <taxon>Streptophyta</taxon>
        <taxon>Embryophyta</taxon>
        <taxon>Tracheophyta</taxon>
        <taxon>Spermatophyta</taxon>
        <taxon>Magnoliopsida</taxon>
        <taxon>eudicotyledons</taxon>
        <taxon>Gunneridae</taxon>
        <taxon>Pentapetalae</taxon>
        <taxon>rosids</taxon>
        <taxon>fabids</taxon>
        <taxon>Fagales</taxon>
        <taxon>Juglandaceae</taxon>
        <taxon>Juglans</taxon>
    </lineage>
</organism>
<dbReference type="InterPro" id="IPR021109">
    <property type="entry name" value="Peptidase_aspartic_dom_sf"/>
</dbReference>
<feature type="domain" description="Retrotransposon gag" evidence="4">
    <location>
        <begin position="129"/>
        <end position="217"/>
    </location>
</feature>
<dbReference type="InterPro" id="IPR032567">
    <property type="entry name" value="RTL1-rel"/>
</dbReference>
<dbReference type="AlphaFoldDB" id="A0A6P9E9L5"/>
<dbReference type="InterPro" id="IPR043128">
    <property type="entry name" value="Rev_trsase/Diguanyl_cyclase"/>
</dbReference>
<evidence type="ECO:0000259" key="3">
    <source>
        <dbReference type="Pfam" id="PF00078"/>
    </source>
</evidence>
<dbReference type="Gramene" id="Jr03_02360_p1">
    <property type="protein sequence ID" value="cds.Jr03_02360_p1"/>
    <property type="gene ID" value="Jr03_02360"/>
</dbReference>
<dbReference type="SUPFAM" id="SSF56672">
    <property type="entry name" value="DNA/RNA polymerases"/>
    <property type="match status" value="1"/>
</dbReference>
<evidence type="ECO:0000259" key="4">
    <source>
        <dbReference type="Pfam" id="PF03732"/>
    </source>
</evidence>
<dbReference type="InterPro" id="IPR000477">
    <property type="entry name" value="RT_dom"/>
</dbReference>
<evidence type="ECO:0000313" key="6">
    <source>
        <dbReference type="RefSeq" id="XP_035544149.1"/>
    </source>
</evidence>
<sequence>MAENTRSKHQQQEQLQLQVKHQQQEILELKSDVSNVQTDVSTVKVDVKEIKDMLRTLFAQQQIQPPPPPPPFNHEIPPENEHADPRRFNPRGVRLDFPHFQGVNLAAWLFKVNHYFEFHQTPLPQWLLMASYHMEGDALVWFQNAADGGLCRDCDTFSRSLLLRFGATAYDDPMEALTRLKQTSSVASYMAQFETLSNRFRGLSDLHKLSCFLSGLKDELRIPVRMLNPVNLSAAYGLAKMQEEYHSSSRKYSKSTEERTMPMAGGNSGQRAYSNDNYNKWKKPMSFTKPVTSIHMDEKRKKGLCFHCDEKWNPTHTCKNPRIYFLQVDEEGGEMEEEEPYEKKEEHNPLELATSDNAELEISLAAIAGTPTVRTMRLIGSINGEQVVILLDSGSSHNFIDSTVASKSKLPVDYLVNLKVRVANGEGLNSEGLCRSVKLKVQGNLFQLPFHLLDLASCDIVLEVQWVETLGPITWDFSKLLMNFWLDGKAIELKGLKLNPSVVEESEKVCKATMVKGKGIFLQIMCVGEVNQEHGKLAEPFLALLEDLKEVFEEPQGLPPPRSHDHHIVLKEGTQPITNWPYRYPYYRKTEIEKMVAELLSSGVIRPSSSPFSAPVLLVRKADGNWRLCVDYRALNKETVKAKFPIPVIDELLDELFGAVIFSKLDLRSGYHQVRVVPSDIPKTAF</sequence>
<dbReference type="PROSITE" id="PS00141">
    <property type="entry name" value="ASP_PROTEASE"/>
    <property type="match status" value="1"/>
</dbReference>
<dbReference type="InterPro" id="IPR005162">
    <property type="entry name" value="Retrotrans_gag_dom"/>
</dbReference>
<feature type="region of interest" description="Disordered" evidence="2">
    <location>
        <begin position="62"/>
        <end position="85"/>
    </location>
</feature>
<dbReference type="CDD" id="cd01647">
    <property type="entry name" value="RT_LTR"/>
    <property type="match status" value="1"/>
</dbReference>
<name>A0A6P9E9L5_JUGRE</name>
<proteinExistence type="predicted"/>
<dbReference type="Pfam" id="PF08284">
    <property type="entry name" value="RVP_2"/>
    <property type="match status" value="1"/>
</dbReference>
<dbReference type="KEGG" id="jre:118347925"/>
<dbReference type="GO" id="GO:0004190">
    <property type="term" value="F:aspartic-type endopeptidase activity"/>
    <property type="evidence" value="ECO:0007669"/>
    <property type="project" value="InterPro"/>
</dbReference>
<dbReference type="PANTHER" id="PTHR15503">
    <property type="entry name" value="LDOC1 RELATED"/>
    <property type="match status" value="1"/>
</dbReference>
<evidence type="ECO:0000313" key="5">
    <source>
        <dbReference type="Proteomes" id="UP000235220"/>
    </source>
</evidence>
<dbReference type="Pfam" id="PF03732">
    <property type="entry name" value="Retrotrans_gag"/>
    <property type="match status" value="1"/>
</dbReference>
<dbReference type="InterPro" id="IPR043502">
    <property type="entry name" value="DNA/RNA_pol_sf"/>
</dbReference>
<dbReference type="Pfam" id="PF00078">
    <property type="entry name" value="RVT_1"/>
    <property type="match status" value="1"/>
</dbReference>
<dbReference type="Gene3D" id="3.10.10.10">
    <property type="entry name" value="HIV Type 1 Reverse Transcriptase, subunit A, domain 1"/>
    <property type="match status" value="1"/>
</dbReference>
<evidence type="ECO:0000256" key="2">
    <source>
        <dbReference type="SAM" id="MobiDB-lite"/>
    </source>
</evidence>
<feature type="compositionally biased region" description="Basic and acidic residues" evidence="2">
    <location>
        <begin position="76"/>
        <end position="85"/>
    </location>
</feature>
<evidence type="ECO:0000256" key="1">
    <source>
        <dbReference type="SAM" id="Coils"/>
    </source>
</evidence>
<dbReference type="Gene3D" id="3.30.70.270">
    <property type="match status" value="1"/>
</dbReference>
<keyword evidence="1" id="KW-0175">Coiled coil</keyword>
<dbReference type="OrthoDB" id="1428943at2759"/>
<dbReference type="PANTHER" id="PTHR15503:SF22">
    <property type="entry name" value="TRANSPOSON TY3-I GAG POLYPROTEIN"/>
    <property type="match status" value="1"/>
</dbReference>
<dbReference type="Proteomes" id="UP000235220">
    <property type="component" value="Chromosome 3"/>
</dbReference>
<keyword evidence="5" id="KW-1185">Reference proteome</keyword>
<protein>
    <submittedName>
        <fullName evidence="6">Uncharacterized protein LOC118347925</fullName>
    </submittedName>
</protein>
<dbReference type="RefSeq" id="XP_035544149.1">
    <property type="nucleotide sequence ID" value="XM_035688256.1"/>
</dbReference>
<reference evidence="6" key="1">
    <citation type="submission" date="2025-08" db="UniProtKB">
        <authorList>
            <consortium name="RefSeq"/>
        </authorList>
    </citation>
    <scope>IDENTIFICATION</scope>
    <source>
        <tissue evidence="6">Leaves</tissue>
    </source>
</reference>
<feature type="region of interest" description="Disordered" evidence="2">
    <location>
        <begin position="249"/>
        <end position="273"/>
    </location>
</feature>
<feature type="domain" description="Reverse transcriptase" evidence="3">
    <location>
        <begin position="619"/>
        <end position="686"/>
    </location>
</feature>
<dbReference type="InterPro" id="IPR001969">
    <property type="entry name" value="Aspartic_peptidase_AS"/>
</dbReference>
<dbReference type="Gene3D" id="2.40.70.10">
    <property type="entry name" value="Acid Proteases"/>
    <property type="match status" value="1"/>
</dbReference>
<gene>
    <name evidence="6" type="primary">LOC118347925</name>
</gene>
<dbReference type="GO" id="GO:0006508">
    <property type="term" value="P:proteolysis"/>
    <property type="evidence" value="ECO:0007669"/>
    <property type="project" value="InterPro"/>
</dbReference>
<dbReference type="GeneID" id="118347925"/>
<accession>A0A6P9E9L5</accession>